<proteinExistence type="predicted"/>
<dbReference type="Pfam" id="PF03846">
    <property type="entry name" value="SulA"/>
    <property type="match status" value="1"/>
</dbReference>
<dbReference type="GO" id="GO:0051782">
    <property type="term" value="P:negative regulation of cell division"/>
    <property type="evidence" value="ECO:0007669"/>
    <property type="project" value="InterPro"/>
</dbReference>
<dbReference type="AlphaFoldDB" id="A0A7W8HKI7"/>
<reference evidence="2 3" key="1">
    <citation type="submission" date="2020-08" db="EMBL/GenBank/DDBJ databases">
        <title>Genomic Encyclopedia of Type Strains, Phase IV (KMG-IV): sequencing the most valuable type-strain genomes for metagenomic binning, comparative biology and taxonomic classification.</title>
        <authorList>
            <person name="Goeker M."/>
        </authorList>
    </citation>
    <scope>NUCLEOTIDE SEQUENCE [LARGE SCALE GENOMIC DNA]</scope>
    <source>
        <strain evidence="2 3">DSM 29781</strain>
    </source>
</reference>
<dbReference type="Gene3D" id="3.40.50.300">
    <property type="entry name" value="P-loop containing nucleotide triphosphate hydrolases"/>
    <property type="match status" value="1"/>
</dbReference>
<evidence type="ECO:0000313" key="3">
    <source>
        <dbReference type="Proteomes" id="UP000532440"/>
    </source>
</evidence>
<dbReference type="InterPro" id="IPR027417">
    <property type="entry name" value="P-loop_NTPase"/>
</dbReference>
<gene>
    <name evidence="2" type="ORF">HNQ70_003756</name>
</gene>
<dbReference type="GO" id="GO:0009432">
    <property type="term" value="P:SOS response"/>
    <property type="evidence" value="ECO:0007669"/>
    <property type="project" value="InterPro"/>
</dbReference>
<evidence type="ECO:0000313" key="2">
    <source>
        <dbReference type="EMBL" id="MBB5273725.1"/>
    </source>
</evidence>
<dbReference type="InterPro" id="IPR004596">
    <property type="entry name" value="Cell_div_suppressor_SulA"/>
</dbReference>
<sequence>MAHPSDPAHLPPDVWRADVWRADVWRADSLGRVATPALSSGFAALDAELPGDGWPLGMLTELISREPGIGELRLLVPLLRQLTRERKLAILLGPPHIPYAPALAGFGIDLDYLLVVHAANAADRLWAVEQALRSTSFGALLAWLPQDRTRPEHLRRMQLAAQGAQGPAFLFRPLAAQFEPSPAPLRLLLTPRPDQKLSVQLLKRRGPVLASPLLLGLPQPVAAIGLRPRQAPQAAVEHSLATAHAGPRPGRPMTLN</sequence>
<name>A0A7W8HKI7_9BURK</name>
<organism evidence="2 3">
    <name type="scientific">Quisquiliibacterium transsilvanicum</name>
    <dbReference type="NCBI Taxonomy" id="1549638"/>
    <lineage>
        <taxon>Bacteria</taxon>
        <taxon>Pseudomonadati</taxon>
        <taxon>Pseudomonadota</taxon>
        <taxon>Betaproteobacteria</taxon>
        <taxon>Burkholderiales</taxon>
        <taxon>Burkholderiaceae</taxon>
        <taxon>Quisquiliibacterium</taxon>
    </lineage>
</organism>
<protein>
    <recommendedName>
        <fullName evidence="4">Translesion DNA synthesis-associated protein ImuA</fullName>
    </recommendedName>
</protein>
<dbReference type="NCBIfam" id="NF033429">
    <property type="entry name" value="ImuA_translesion"/>
    <property type="match status" value="1"/>
</dbReference>
<dbReference type="InterPro" id="IPR047610">
    <property type="entry name" value="ImuA_translesion"/>
</dbReference>
<dbReference type="Proteomes" id="UP000532440">
    <property type="component" value="Unassembled WGS sequence"/>
</dbReference>
<evidence type="ECO:0008006" key="4">
    <source>
        <dbReference type="Google" id="ProtNLM"/>
    </source>
</evidence>
<evidence type="ECO:0000256" key="1">
    <source>
        <dbReference type="SAM" id="MobiDB-lite"/>
    </source>
</evidence>
<dbReference type="EMBL" id="JACHGB010000008">
    <property type="protein sequence ID" value="MBB5273725.1"/>
    <property type="molecule type" value="Genomic_DNA"/>
</dbReference>
<keyword evidence="3" id="KW-1185">Reference proteome</keyword>
<dbReference type="RefSeq" id="WP_183970593.1">
    <property type="nucleotide sequence ID" value="NZ_BAABEW010000013.1"/>
</dbReference>
<comment type="caution">
    <text evidence="2">The sequence shown here is derived from an EMBL/GenBank/DDBJ whole genome shotgun (WGS) entry which is preliminary data.</text>
</comment>
<dbReference type="SUPFAM" id="SSF52540">
    <property type="entry name" value="P-loop containing nucleoside triphosphate hydrolases"/>
    <property type="match status" value="1"/>
</dbReference>
<accession>A0A7W8HKI7</accession>
<feature type="region of interest" description="Disordered" evidence="1">
    <location>
        <begin position="237"/>
        <end position="256"/>
    </location>
</feature>